<dbReference type="Gene3D" id="3.40.50.150">
    <property type="entry name" value="Vaccinia Virus protein VP39"/>
    <property type="match status" value="1"/>
</dbReference>
<keyword evidence="8" id="KW-1185">Reference proteome</keyword>
<dbReference type="EMBL" id="JBHSLU010000017">
    <property type="protein sequence ID" value="MFC5505501.1"/>
    <property type="molecule type" value="Genomic_DNA"/>
</dbReference>
<dbReference type="PRINTS" id="PR00508">
    <property type="entry name" value="S21N4MTFRASE"/>
</dbReference>
<keyword evidence="1 7" id="KW-0489">Methyltransferase</keyword>
<sequence>MARTFYRQSQLMLPLLEALEERTTPAKIGDLYDIVADKIDLADDTRRAKLQIGANSYNGFERSVRWAQQRAKLMGLMTPAEGRTWELTGKGQGALRKAMPGMVVTIFVTDRGAALYGHCEDAVGMIDDGSVNLIFSSPPYPLLRKKEYGNRDEATYVDWFLRIAEGWGRKLTSDGSVVINLGDAWRRGEPTLSLYQERLLIRLEDELGMKLCQRFAWQNPAKMPVPAEWVTIRRVRVKPSLESIFWLSPSDQPYANNRAILTPYSDSMRKVIKDGGQKGSTSPAGYQKDEGAFARDNGGAIPGNLITAPNTESNSHYIRWCKERGLPVHPARFPAEVPEHFIKFLTRADDLVFDPFGGSLTTGAVAERLGRRWIASECMLDYIEGGRARFA</sequence>
<dbReference type="RefSeq" id="WP_377816687.1">
    <property type="nucleotide sequence ID" value="NZ_JBHSLU010000017.1"/>
</dbReference>
<comment type="catalytic activity">
    <reaction evidence="3">
        <text>a 2'-deoxyadenosine in DNA + S-adenosyl-L-methionine = an N(6)-methyl-2'-deoxyadenosine in DNA + S-adenosyl-L-homocysteine + H(+)</text>
        <dbReference type="Rhea" id="RHEA:15197"/>
        <dbReference type="Rhea" id="RHEA-COMP:12418"/>
        <dbReference type="Rhea" id="RHEA-COMP:12419"/>
        <dbReference type="ChEBI" id="CHEBI:15378"/>
        <dbReference type="ChEBI" id="CHEBI:57856"/>
        <dbReference type="ChEBI" id="CHEBI:59789"/>
        <dbReference type="ChEBI" id="CHEBI:90615"/>
        <dbReference type="ChEBI" id="CHEBI:90616"/>
        <dbReference type="EC" id="2.1.1.72"/>
    </reaction>
</comment>
<evidence type="ECO:0000313" key="7">
    <source>
        <dbReference type="EMBL" id="MFC5505501.1"/>
    </source>
</evidence>
<dbReference type="GO" id="GO:0032259">
    <property type="term" value="P:methylation"/>
    <property type="evidence" value="ECO:0007669"/>
    <property type="project" value="UniProtKB-KW"/>
</dbReference>
<feature type="domain" description="DNA methylase N-4/N-6" evidence="5">
    <location>
        <begin position="131"/>
        <end position="384"/>
    </location>
</feature>
<name>A0ABW0NYB6_9HYPH</name>
<dbReference type="InterPro" id="IPR029063">
    <property type="entry name" value="SAM-dependent_MTases_sf"/>
</dbReference>
<dbReference type="GO" id="GO:0008168">
    <property type="term" value="F:methyltransferase activity"/>
    <property type="evidence" value="ECO:0007669"/>
    <property type="project" value="UniProtKB-KW"/>
</dbReference>
<evidence type="ECO:0000256" key="4">
    <source>
        <dbReference type="RuleBase" id="RU362026"/>
    </source>
</evidence>
<dbReference type="EC" id="2.1.1.-" evidence="4"/>
<accession>A0ABW0NYB6</accession>
<proteinExistence type="inferred from homology"/>
<gene>
    <name evidence="7" type="ORF">ACFPN9_09550</name>
</gene>
<dbReference type="InterPro" id="IPR002941">
    <property type="entry name" value="DNA_methylase_N4/N6"/>
</dbReference>
<protein>
    <recommendedName>
        <fullName evidence="4">Methyltransferase</fullName>
        <ecNumber evidence="4">2.1.1.-</ecNumber>
    </recommendedName>
</protein>
<dbReference type="Pfam" id="PF01555">
    <property type="entry name" value="N6_N4_Mtase"/>
    <property type="match status" value="1"/>
</dbReference>
<dbReference type="Proteomes" id="UP001596060">
    <property type="component" value="Unassembled WGS sequence"/>
</dbReference>
<dbReference type="SUPFAM" id="SSF53335">
    <property type="entry name" value="S-adenosyl-L-methionine-dependent methyltransferases"/>
    <property type="match status" value="1"/>
</dbReference>
<evidence type="ECO:0000259" key="5">
    <source>
        <dbReference type="Pfam" id="PF01555"/>
    </source>
</evidence>
<organism evidence="7 8">
    <name type="scientific">Bosea massiliensis</name>
    <dbReference type="NCBI Taxonomy" id="151419"/>
    <lineage>
        <taxon>Bacteria</taxon>
        <taxon>Pseudomonadati</taxon>
        <taxon>Pseudomonadota</taxon>
        <taxon>Alphaproteobacteria</taxon>
        <taxon>Hyphomicrobiales</taxon>
        <taxon>Boseaceae</taxon>
        <taxon>Bosea</taxon>
    </lineage>
</organism>
<dbReference type="InterPro" id="IPR025745">
    <property type="entry name" value="Mrr-like_N_dom"/>
</dbReference>
<evidence type="ECO:0000259" key="6">
    <source>
        <dbReference type="Pfam" id="PF14338"/>
    </source>
</evidence>
<comment type="caution">
    <text evidence="7">The sequence shown here is derived from an EMBL/GenBank/DDBJ whole genome shotgun (WGS) entry which is preliminary data.</text>
</comment>
<reference evidence="8" key="1">
    <citation type="journal article" date="2019" name="Int. J. Syst. Evol. Microbiol.">
        <title>The Global Catalogue of Microorganisms (GCM) 10K type strain sequencing project: providing services to taxonomists for standard genome sequencing and annotation.</title>
        <authorList>
            <consortium name="The Broad Institute Genomics Platform"/>
            <consortium name="The Broad Institute Genome Sequencing Center for Infectious Disease"/>
            <person name="Wu L."/>
            <person name="Ma J."/>
        </authorList>
    </citation>
    <scope>NUCLEOTIDE SEQUENCE [LARGE SCALE GENOMIC DNA]</scope>
    <source>
        <strain evidence="8">CCUG 43117</strain>
    </source>
</reference>
<dbReference type="InterPro" id="IPR001091">
    <property type="entry name" value="RM_Methyltransferase"/>
</dbReference>
<comment type="similarity">
    <text evidence="4">Belongs to the N(4)/N(6)-methyltransferase family.</text>
</comment>
<dbReference type="Pfam" id="PF14338">
    <property type="entry name" value="Mrr_N"/>
    <property type="match status" value="1"/>
</dbReference>
<keyword evidence="2" id="KW-0808">Transferase</keyword>
<feature type="domain" description="Restriction system protein Mrr-like N-terminal" evidence="6">
    <location>
        <begin position="10"/>
        <end position="96"/>
    </location>
</feature>
<evidence type="ECO:0000256" key="1">
    <source>
        <dbReference type="ARBA" id="ARBA00022603"/>
    </source>
</evidence>
<evidence type="ECO:0000313" key="8">
    <source>
        <dbReference type="Proteomes" id="UP001596060"/>
    </source>
</evidence>
<evidence type="ECO:0000256" key="3">
    <source>
        <dbReference type="ARBA" id="ARBA00047942"/>
    </source>
</evidence>
<evidence type="ECO:0000256" key="2">
    <source>
        <dbReference type="ARBA" id="ARBA00022679"/>
    </source>
</evidence>